<dbReference type="GO" id="GO:0000455">
    <property type="term" value="P:enzyme-directed rRNA pseudouridine synthesis"/>
    <property type="evidence" value="ECO:0007669"/>
    <property type="project" value="UniProtKB-ARBA"/>
</dbReference>
<evidence type="ECO:0000256" key="1">
    <source>
        <dbReference type="ARBA" id="ARBA00000073"/>
    </source>
</evidence>
<feature type="domain" description="RNA-binding S4" evidence="7">
    <location>
        <begin position="36"/>
        <end position="106"/>
    </location>
</feature>
<keyword evidence="3 6" id="KW-0413">Isomerase</keyword>
<accession>A0A1Y3U6B8</accession>
<evidence type="ECO:0000256" key="5">
    <source>
        <dbReference type="PROSITE-ProRule" id="PRU00182"/>
    </source>
</evidence>
<dbReference type="GO" id="GO:0003723">
    <property type="term" value="F:RNA binding"/>
    <property type="evidence" value="ECO:0007669"/>
    <property type="project" value="UniProtKB-KW"/>
</dbReference>
<dbReference type="CDD" id="cd02869">
    <property type="entry name" value="PseudoU_synth_RluA_like"/>
    <property type="match status" value="1"/>
</dbReference>
<dbReference type="InterPro" id="IPR006224">
    <property type="entry name" value="PsdUridine_synth_RluA-like_CS"/>
</dbReference>
<gene>
    <name evidence="8" type="ORF">B5G26_08560</name>
</gene>
<dbReference type="Pfam" id="PF00849">
    <property type="entry name" value="PseudoU_synth_2"/>
    <property type="match status" value="1"/>
</dbReference>
<dbReference type="NCBIfam" id="TIGR00005">
    <property type="entry name" value="rluA_subfam"/>
    <property type="match status" value="1"/>
</dbReference>
<dbReference type="CDD" id="cd00165">
    <property type="entry name" value="S4"/>
    <property type="match status" value="1"/>
</dbReference>
<name>A0A1Y3U6B8_9FIRM</name>
<dbReference type="PANTHER" id="PTHR21600">
    <property type="entry name" value="MITOCHONDRIAL RNA PSEUDOURIDINE SYNTHASE"/>
    <property type="match status" value="1"/>
</dbReference>
<proteinExistence type="inferred from homology"/>
<protein>
    <recommendedName>
        <fullName evidence="6">Pseudouridine synthase</fullName>
        <ecNumber evidence="6">5.4.99.-</ecNumber>
    </recommendedName>
</protein>
<dbReference type="Proteomes" id="UP000195455">
    <property type="component" value="Unassembled WGS sequence"/>
</dbReference>
<evidence type="ECO:0000313" key="9">
    <source>
        <dbReference type="Proteomes" id="UP000195455"/>
    </source>
</evidence>
<comment type="catalytic activity">
    <reaction evidence="1 6">
        <text>a uridine in RNA = a pseudouridine in RNA</text>
        <dbReference type="Rhea" id="RHEA:48348"/>
        <dbReference type="Rhea" id="RHEA-COMP:12068"/>
        <dbReference type="Rhea" id="RHEA-COMP:12069"/>
        <dbReference type="ChEBI" id="CHEBI:65314"/>
        <dbReference type="ChEBI" id="CHEBI:65315"/>
    </reaction>
</comment>
<dbReference type="SUPFAM" id="SSF55120">
    <property type="entry name" value="Pseudouridine synthase"/>
    <property type="match status" value="1"/>
</dbReference>
<evidence type="ECO:0000313" key="8">
    <source>
        <dbReference type="EMBL" id="OUN42677.1"/>
    </source>
</evidence>
<evidence type="ECO:0000259" key="7">
    <source>
        <dbReference type="SMART" id="SM00363"/>
    </source>
</evidence>
<dbReference type="InterPro" id="IPR036986">
    <property type="entry name" value="S4_RNA-bd_sf"/>
</dbReference>
<dbReference type="Gene3D" id="3.10.290.10">
    <property type="entry name" value="RNA-binding S4 domain"/>
    <property type="match status" value="1"/>
</dbReference>
<sequence length="350" mass="40112">MHIWLGSTAKNELGRISQRSLGELKEIKITKNEENQRLDKYLLKYFNKAPKSFVYKMLRKKRIKLNKGKAEGSEMLLEGDTLQLYLSEETMAGFMEEKTVPVAERHFGIVYEDDDILVVNKPAGLLTHPEKAEDRDTLTDQILYYLYEKGQYTPSAESAFTPAVCNRLDRNTSGIVVAGKTLRAVQAVNEAIRSRRMDKYYVTLVKGVVEEAGEIDLYLSKDEEHNQVRTSHQEKAGYRRALTKYRPIAHTKDYTLLELQLITGKTHQIRAHMQAMGHPVLGDRKYGDAETNRKVRGEFAISNQCLHARKIVWKEKEGFLSYLYGKQMTAPLPKNMQAVCDSLFGEEGHF</sequence>
<dbReference type="SMART" id="SM00363">
    <property type="entry name" value="S4"/>
    <property type="match status" value="1"/>
</dbReference>
<evidence type="ECO:0000256" key="4">
    <source>
        <dbReference type="PIRSR" id="PIRSR606225-1"/>
    </source>
</evidence>
<comment type="similarity">
    <text evidence="2 6">Belongs to the pseudouridine synthase RluA family.</text>
</comment>
<keyword evidence="5" id="KW-0694">RNA-binding</keyword>
<dbReference type="PROSITE" id="PS01129">
    <property type="entry name" value="PSI_RLU"/>
    <property type="match status" value="1"/>
</dbReference>
<dbReference type="InterPro" id="IPR006225">
    <property type="entry name" value="PsdUridine_synth_RluC/D"/>
</dbReference>
<comment type="caution">
    <text evidence="8">The sequence shown here is derived from an EMBL/GenBank/DDBJ whole genome shotgun (WGS) entry which is preliminary data.</text>
</comment>
<dbReference type="EC" id="5.4.99.-" evidence="6"/>
<dbReference type="PANTHER" id="PTHR21600:SF83">
    <property type="entry name" value="PSEUDOURIDYLATE SYNTHASE RPUSD4, MITOCHONDRIAL"/>
    <property type="match status" value="1"/>
</dbReference>
<organism evidence="8 9">
    <name type="scientific">Anaerotignum lactatifermentans</name>
    <dbReference type="NCBI Taxonomy" id="160404"/>
    <lineage>
        <taxon>Bacteria</taxon>
        <taxon>Bacillati</taxon>
        <taxon>Bacillota</taxon>
        <taxon>Clostridia</taxon>
        <taxon>Lachnospirales</taxon>
        <taxon>Anaerotignaceae</taxon>
        <taxon>Anaerotignum</taxon>
    </lineage>
</organism>
<dbReference type="InterPro" id="IPR006145">
    <property type="entry name" value="PsdUridine_synth_RsuA/RluA"/>
</dbReference>
<dbReference type="AlphaFoldDB" id="A0A1Y3U6B8"/>
<evidence type="ECO:0000256" key="3">
    <source>
        <dbReference type="ARBA" id="ARBA00023235"/>
    </source>
</evidence>
<evidence type="ECO:0000256" key="2">
    <source>
        <dbReference type="ARBA" id="ARBA00010876"/>
    </source>
</evidence>
<reference evidence="9" key="1">
    <citation type="submission" date="2017-04" db="EMBL/GenBank/DDBJ databases">
        <title>Function of individual gut microbiota members based on whole genome sequencing of pure cultures obtained from chicken caecum.</title>
        <authorList>
            <person name="Medvecky M."/>
            <person name="Cejkova D."/>
            <person name="Polansky O."/>
            <person name="Karasova D."/>
            <person name="Kubasova T."/>
            <person name="Cizek A."/>
            <person name="Rychlik I."/>
        </authorList>
    </citation>
    <scope>NUCLEOTIDE SEQUENCE [LARGE SCALE GENOMIC DNA]</scope>
    <source>
        <strain evidence="9">An75</strain>
    </source>
</reference>
<dbReference type="InterPro" id="IPR020103">
    <property type="entry name" value="PsdUridine_synth_cat_dom_sf"/>
</dbReference>
<dbReference type="EMBL" id="NFHM01000011">
    <property type="protein sequence ID" value="OUN42677.1"/>
    <property type="molecule type" value="Genomic_DNA"/>
</dbReference>
<comment type="function">
    <text evidence="6">Responsible for synthesis of pseudouridine from uracil.</text>
</comment>
<dbReference type="InterPro" id="IPR050188">
    <property type="entry name" value="RluA_PseudoU_synthase"/>
</dbReference>
<feature type="active site" evidence="4">
    <location>
        <position position="169"/>
    </location>
</feature>
<dbReference type="Gene3D" id="3.30.2350.10">
    <property type="entry name" value="Pseudouridine synthase"/>
    <property type="match status" value="1"/>
</dbReference>
<dbReference type="GO" id="GO:0120159">
    <property type="term" value="F:rRNA pseudouridine synthase activity"/>
    <property type="evidence" value="ECO:0007669"/>
    <property type="project" value="UniProtKB-ARBA"/>
</dbReference>
<dbReference type="PROSITE" id="PS50889">
    <property type="entry name" value="S4"/>
    <property type="match status" value="1"/>
</dbReference>
<evidence type="ECO:0000256" key="6">
    <source>
        <dbReference type="RuleBase" id="RU362028"/>
    </source>
</evidence>
<dbReference type="InterPro" id="IPR002942">
    <property type="entry name" value="S4_RNA-bd"/>
</dbReference>